<organism evidence="2">
    <name type="scientific">Woronichinia naegeliana WA131</name>
    <dbReference type="NCBI Taxonomy" id="2824559"/>
    <lineage>
        <taxon>Bacteria</taxon>
        <taxon>Bacillati</taxon>
        <taxon>Cyanobacteriota</taxon>
        <taxon>Cyanophyceae</taxon>
        <taxon>Synechococcales</taxon>
        <taxon>Coelosphaeriaceae</taxon>
        <taxon>Woronichinia</taxon>
    </lineage>
</organism>
<dbReference type="AlphaFoldDB" id="A0A977KS53"/>
<evidence type="ECO:0000256" key="1">
    <source>
        <dbReference type="SAM" id="MobiDB-lite"/>
    </source>
</evidence>
<dbReference type="EMBL" id="CP073041">
    <property type="protein sequence ID" value="UXE58642.1"/>
    <property type="molecule type" value="Genomic_DNA"/>
</dbReference>
<feature type="compositionally biased region" description="Polar residues" evidence="1">
    <location>
        <begin position="1"/>
        <end position="17"/>
    </location>
</feature>
<dbReference type="Proteomes" id="UP001065613">
    <property type="component" value="Chromosome"/>
</dbReference>
<protein>
    <submittedName>
        <fullName evidence="2">Uncharacterized protein</fullName>
    </submittedName>
</protein>
<sequence>MPDISNSETTFQNNTESQDSKPQRPKKPELYFLKTYPFRYDSSHHHPQEQDYWNETVEIETSQGQTLTITAYLLRVYPTTFNEYDAYMDIPYCSLSDITGPVKSPDIKTAKSPRLEKIWKVVAGPQESTINGYFRGDYTNNNPPAWIFGLRLLSQEQSRAIAAS</sequence>
<feature type="compositionally biased region" description="Basic and acidic residues" evidence="1">
    <location>
        <begin position="18"/>
        <end position="27"/>
    </location>
</feature>
<feature type="region of interest" description="Disordered" evidence="1">
    <location>
        <begin position="1"/>
        <end position="27"/>
    </location>
</feature>
<dbReference type="KEGG" id="wna:KA717_21680"/>
<accession>A0A977KS53</accession>
<evidence type="ECO:0000313" key="2">
    <source>
        <dbReference type="EMBL" id="UXE58642.1"/>
    </source>
</evidence>
<name>A0A977KS53_9CYAN</name>
<reference evidence="2" key="1">
    <citation type="submission" date="2021-04" db="EMBL/GenBank/DDBJ databases">
        <title>Genome sequence of Woronichinia naegeliana from Washington state freshwater lake bloom.</title>
        <authorList>
            <person name="Dreher T.W."/>
        </authorList>
    </citation>
    <scope>NUCLEOTIDE SEQUENCE</scope>
    <source>
        <strain evidence="2">WA131</strain>
    </source>
</reference>
<gene>
    <name evidence="2" type="ORF">KA717_21680</name>
</gene>
<proteinExistence type="predicted"/>